<reference evidence="1" key="2">
    <citation type="journal article" date="2015" name="Data Brief">
        <title>Shoot transcriptome of the giant reed, Arundo donax.</title>
        <authorList>
            <person name="Barrero R.A."/>
            <person name="Guerrero F.D."/>
            <person name="Moolhuijzen P."/>
            <person name="Goolsby J.A."/>
            <person name="Tidwell J."/>
            <person name="Bellgard S.E."/>
            <person name="Bellgard M.I."/>
        </authorList>
    </citation>
    <scope>NUCLEOTIDE SEQUENCE</scope>
    <source>
        <tissue evidence="1">Shoot tissue taken approximately 20 cm above the soil surface</tissue>
    </source>
</reference>
<sequence length="26" mass="3017">MFLFLTCSVIRFLETINGIGSFLHTR</sequence>
<name>A0A0A9ELT1_ARUDO</name>
<proteinExistence type="predicted"/>
<reference evidence="1" key="1">
    <citation type="submission" date="2014-09" db="EMBL/GenBank/DDBJ databases">
        <authorList>
            <person name="Magalhaes I.L.F."/>
            <person name="Oliveira U."/>
            <person name="Santos F.R."/>
            <person name="Vidigal T.H.D.A."/>
            <person name="Brescovit A.D."/>
            <person name="Santos A.J."/>
        </authorList>
    </citation>
    <scope>NUCLEOTIDE SEQUENCE</scope>
    <source>
        <tissue evidence="1">Shoot tissue taken approximately 20 cm above the soil surface</tissue>
    </source>
</reference>
<protein>
    <submittedName>
        <fullName evidence="1">Uncharacterized protein</fullName>
    </submittedName>
</protein>
<evidence type="ECO:0000313" key="1">
    <source>
        <dbReference type="EMBL" id="JAD98815.1"/>
    </source>
</evidence>
<dbReference type="EMBL" id="GBRH01199080">
    <property type="protein sequence ID" value="JAD98815.1"/>
    <property type="molecule type" value="Transcribed_RNA"/>
</dbReference>
<accession>A0A0A9ELT1</accession>
<organism evidence="1">
    <name type="scientific">Arundo donax</name>
    <name type="common">Giant reed</name>
    <name type="synonym">Donax arundinaceus</name>
    <dbReference type="NCBI Taxonomy" id="35708"/>
    <lineage>
        <taxon>Eukaryota</taxon>
        <taxon>Viridiplantae</taxon>
        <taxon>Streptophyta</taxon>
        <taxon>Embryophyta</taxon>
        <taxon>Tracheophyta</taxon>
        <taxon>Spermatophyta</taxon>
        <taxon>Magnoliopsida</taxon>
        <taxon>Liliopsida</taxon>
        <taxon>Poales</taxon>
        <taxon>Poaceae</taxon>
        <taxon>PACMAD clade</taxon>
        <taxon>Arundinoideae</taxon>
        <taxon>Arundineae</taxon>
        <taxon>Arundo</taxon>
    </lineage>
</organism>
<dbReference type="AlphaFoldDB" id="A0A0A9ELT1"/>